<dbReference type="STRING" id="1122930.SAMN02745168_2076"/>
<proteinExistence type="predicted"/>
<dbReference type="EMBL" id="FWXW01000005">
    <property type="protein sequence ID" value="SMC68924.1"/>
    <property type="molecule type" value="Genomic_DNA"/>
</dbReference>
<keyword evidence="3" id="KW-0560">Oxidoreductase</keyword>
<evidence type="ECO:0000313" key="5">
    <source>
        <dbReference type="EMBL" id="SMC68924.1"/>
    </source>
</evidence>
<dbReference type="FunFam" id="3.40.109.10:FF:000001">
    <property type="entry name" value="Nitroreductase family"/>
    <property type="match status" value="1"/>
</dbReference>
<evidence type="ECO:0000256" key="3">
    <source>
        <dbReference type="ARBA" id="ARBA00023002"/>
    </source>
</evidence>
<keyword evidence="2" id="KW-0963">Cytoplasm</keyword>
<dbReference type="AlphaFoldDB" id="A0A1W2B7V6"/>
<evidence type="ECO:0000259" key="4">
    <source>
        <dbReference type="Pfam" id="PF00881"/>
    </source>
</evidence>
<keyword evidence="6" id="KW-1185">Reference proteome</keyword>
<organism evidence="5 6">
    <name type="scientific">Papillibacter cinnamivorans DSM 12816</name>
    <dbReference type="NCBI Taxonomy" id="1122930"/>
    <lineage>
        <taxon>Bacteria</taxon>
        <taxon>Bacillati</taxon>
        <taxon>Bacillota</taxon>
        <taxon>Clostridia</taxon>
        <taxon>Eubacteriales</taxon>
        <taxon>Oscillospiraceae</taxon>
        <taxon>Papillibacter</taxon>
    </lineage>
</organism>
<dbReference type="GO" id="GO:0034599">
    <property type="term" value="P:cellular response to oxidative stress"/>
    <property type="evidence" value="ECO:0007669"/>
    <property type="project" value="InterPro"/>
</dbReference>
<dbReference type="GO" id="GO:0016491">
    <property type="term" value="F:oxidoreductase activity"/>
    <property type="evidence" value="ECO:0007669"/>
    <property type="project" value="UniProtKB-KW"/>
</dbReference>
<dbReference type="OrthoDB" id="9810617at2"/>
<evidence type="ECO:0000313" key="6">
    <source>
        <dbReference type="Proteomes" id="UP000192790"/>
    </source>
</evidence>
<dbReference type="Gene3D" id="3.40.109.10">
    <property type="entry name" value="NADH Oxidase"/>
    <property type="match status" value="1"/>
</dbReference>
<accession>A0A1W2B7V6</accession>
<comment type="subcellular location">
    <subcellularLocation>
        <location evidence="1">Cytoplasm</location>
    </subcellularLocation>
</comment>
<dbReference type="Proteomes" id="UP000192790">
    <property type="component" value="Unassembled WGS sequence"/>
</dbReference>
<dbReference type="InterPro" id="IPR000415">
    <property type="entry name" value="Nitroreductase-like"/>
</dbReference>
<dbReference type="CDD" id="cd02140">
    <property type="entry name" value="Frm2-like"/>
    <property type="match status" value="1"/>
</dbReference>
<dbReference type="InterPro" id="IPR033877">
    <property type="entry name" value="Frm2/Hbn1"/>
</dbReference>
<sequence>MSRTFNEAVEHRRSIYSLKKESSLSDVQLEELIAYALKHAPSPFNSQSGRVLLLTGQEHDKLWNHIKEILRGIVPADRFGDTEQKLDSFRAGYGTVLFFEDQDTVRTLQEQFPLYKDNFPVWSLQSSGMLQYIVWTSLEDNGLGASLQHYNPLIDKTVAQLWNIPANWKLLSQMPFGIPGGEAGPKSFLPIEDRFRVAR</sequence>
<dbReference type="RefSeq" id="WP_084234753.1">
    <property type="nucleotide sequence ID" value="NZ_FWXW01000005.1"/>
</dbReference>
<dbReference type="InterPro" id="IPR029479">
    <property type="entry name" value="Nitroreductase"/>
</dbReference>
<evidence type="ECO:0000256" key="1">
    <source>
        <dbReference type="ARBA" id="ARBA00004496"/>
    </source>
</evidence>
<dbReference type="PANTHER" id="PTHR43035:SF1">
    <property type="entry name" value="FATTY ACID REPRESSION MUTANT PROTEIN 2-RELATED"/>
    <property type="match status" value="1"/>
</dbReference>
<dbReference type="SUPFAM" id="SSF55469">
    <property type="entry name" value="FMN-dependent nitroreductase-like"/>
    <property type="match status" value="1"/>
</dbReference>
<evidence type="ECO:0000256" key="2">
    <source>
        <dbReference type="ARBA" id="ARBA00022490"/>
    </source>
</evidence>
<dbReference type="GO" id="GO:0005737">
    <property type="term" value="C:cytoplasm"/>
    <property type="evidence" value="ECO:0007669"/>
    <property type="project" value="UniProtKB-SubCell"/>
</dbReference>
<reference evidence="5 6" key="1">
    <citation type="submission" date="2017-04" db="EMBL/GenBank/DDBJ databases">
        <authorList>
            <person name="Afonso C.L."/>
            <person name="Miller P.J."/>
            <person name="Scott M.A."/>
            <person name="Spackman E."/>
            <person name="Goraichik I."/>
            <person name="Dimitrov K.M."/>
            <person name="Suarez D.L."/>
            <person name="Swayne D.E."/>
        </authorList>
    </citation>
    <scope>NUCLEOTIDE SEQUENCE [LARGE SCALE GENOMIC DNA]</scope>
    <source>
        <strain evidence="5 6">DSM 12816</strain>
    </source>
</reference>
<name>A0A1W2B7V6_9FIRM</name>
<gene>
    <name evidence="5" type="ORF">SAMN02745168_2076</name>
</gene>
<feature type="domain" description="Nitroreductase" evidence="4">
    <location>
        <begin position="10"/>
        <end position="177"/>
    </location>
</feature>
<dbReference type="PANTHER" id="PTHR43035">
    <property type="entry name" value="FATTY ACID REPRESSION MUTANT PROTEIN 2-RELATED"/>
    <property type="match status" value="1"/>
</dbReference>
<dbReference type="Pfam" id="PF00881">
    <property type="entry name" value="Nitroreductase"/>
    <property type="match status" value="1"/>
</dbReference>
<protein>
    <recommendedName>
        <fullName evidence="4">Nitroreductase domain-containing protein</fullName>
    </recommendedName>
</protein>